<dbReference type="RefSeq" id="XP_002781840.1">
    <property type="nucleotide sequence ID" value="XM_002781794.1"/>
</dbReference>
<evidence type="ECO:0000256" key="1">
    <source>
        <dbReference type="SAM" id="SignalP"/>
    </source>
</evidence>
<dbReference type="GeneID" id="9042836"/>
<accession>C5KPF7</accession>
<dbReference type="InParanoid" id="C5KPF7"/>
<proteinExistence type="predicted"/>
<evidence type="ECO:0000313" key="2">
    <source>
        <dbReference type="EMBL" id="EER13635.1"/>
    </source>
</evidence>
<protein>
    <submittedName>
        <fullName evidence="2">Uncharacterized protein</fullName>
    </submittedName>
</protein>
<reference evidence="2 3" key="1">
    <citation type="submission" date="2008-07" db="EMBL/GenBank/DDBJ databases">
        <authorList>
            <person name="El-Sayed N."/>
            <person name="Caler E."/>
            <person name="Inman J."/>
            <person name="Amedeo P."/>
            <person name="Hass B."/>
            <person name="Wortman J."/>
        </authorList>
    </citation>
    <scope>NUCLEOTIDE SEQUENCE [LARGE SCALE GENOMIC DNA]</scope>
    <source>
        <strain evidence="3">ATCC 50983 / TXsc</strain>
    </source>
</reference>
<dbReference type="EMBL" id="GG675086">
    <property type="protein sequence ID" value="EER13635.1"/>
    <property type="molecule type" value="Genomic_DNA"/>
</dbReference>
<sequence length="65" mass="6886">MVRVLASVVALSILYGIHGAPAAKVAVKEATRSTSASAVTDDLITFEGAKNVVYQTAFYWVDLAK</sequence>
<feature type="signal peptide" evidence="1">
    <location>
        <begin position="1"/>
        <end position="19"/>
    </location>
</feature>
<gene>
    <name evidence="2" type="ORF">Pmar_PMAR018246</name>
</gene>
<keyword evidence="1" id="KW-0732">Signal</keyword>
<dbReference type="Proteomes" id="UP000007800">
    <property type="component" value="Unassembled WGS sequence"/>
</dbReference>
<evidence type="ECO:0000313" key="3">
    <source>
        <dbReference type="Proteomes" id="UP000007800"/>
    </source>
</evidence>
<keyword evidence="3" id="KW-1185">Reference proteome</keyword>
<name>C5KPF7_PERM5</name>
<feature type="chain" id="PRO_5002954503" evidence="1">
    <location>
        <begin position="20"/>
        <end position="65"/>
    </location>
</feature>
<organism evidence="3">
    <name type="scientific">Perkinsus marinus (strain ATCC 50983 / TXsc)</name>
    <dbReference type="NCBI Taxonomy" id="423536"/>
    <lineage>
        <taxon>Eukaryota</taxon>
        <taxon>Sar</taxon>
        <taxon>Alveolata</taxon>
        <taxon>Perkinsozoa</taxon>
        <taxon>Perkinsea</taxon>
        <taxon>Perkinsida</taxon>
        <taxon>Perkinsidae</taxon>
        <taxon>Perkinsus</taxon>
    </lineage>
</organism>
<dbReference type="AlphaFoldDB" id="C5KPF7"/>